<dbReference type="RefSeq" id="WP_150956251.1">
    <property type="nucleotide sequence ID" value="NZ_VZRB01000037.1"/>
</dbReference>
<feature type="transmembrane region" description="Helical" evidence="2">
    <location>
        <begin position="30"/>
        <end position="53"/>
    </location>
</feature>
<organism evidence="4 5">
    <name type="scientific">Streptomyces luteolifulvus</name>
    <dbReference type="NCBI Taxonomy" id="2615112"/>
    <lineage>
        <taxon>Bacteria</taxon>
        <taxon>Bacillati</taxon>
        <taxon>Actinomycetota</taxon>
        <taxon>Actinomycetes</taxon>
        <taxon>Kitasatosporales</taxon>
        <taxon>Streptomycetaceae</taxon>
        <taxon>Streptomyces</taxon>
    </lineage>
</organism>
<keyword evidence="4" id="KW-0430">Lectin</keyword>
<keyword evidence="5" id="KW-1185">Reference proteome</keyword>
<feature type="compositionally biased region" description="Low complexity" evidence="1">
    <location>
        <begin position="106"/>
        <end position="122"/>
    </location>
</feature>
<keyword evidence="2" id="KW-0812">Transmembrane</keyword>
<dbReference type="InterPro" id="IPR035992">
    <property type="entry name" value="Ricin_B-like_lectins"/>
</dbReference>
<sequence>MSGETPAEPGGAPALRGGAYEGEPERNARISGPVVAACVLVVLALGALSFLAFSGTSETQARPSGQSTVASVGDLTAEGMLGGSASATSDPTAERAGAKRSARGPAGPNGTATARRTGAPGTVASVGTGDVTGASAGVTAERSTSATVSSVAADRMIVGYGSSRCIEAAARSGTDGSPLRLWDCGGDDWQKWVFRSDGSIRSMGLCMDVAEASATNGTTIQLARCNGGWAQEFTLDGAHHLVNTRIAKCVDVTDAATGNGARLQLWDCASTSNQKWYLR</sequence>
<dbReference type="InterPro" id="IPR000772">
    <property type="entry name" value="Ricin_B_lectin"/>
</dbReference>
<keyword evidence="2" id="KW-0472">Membrane</keyword>
<keyword evidence="2" id="KW-1133">Transmembrane helix</keyword>
<dbReference type="Pfam" id="PF00652">
    <property type="entry name" value="Ricin_B_lectin"/>
    <property type="match status" value="1"/>
</dbReference>
<dbReference type="Proteomes" id="UP000442707">
    <property type="component" value="Unassembled WGS sequence"/>
</dbReference>
<dbReference type="PROSITE" id="PS50231">
    <property type="entry name" value="RICIN_B_LECTIN"/>
    <property type="match status" value="1"/>
</dbReference>
<dbReference type="GO" id="GO:0030246">
    <property type="term" value="F:carbohydrate binding"/>
    <property type="evidence" value="ECO:0007669"/>
    <property type="project" value="UniProtKB-KW"/>
</dbReference>
<reference evidence="4 5" key="1">
    <citation type="submission" date="2019-09" db="EMBL/GenBank/DDBJ databases">
        <title>Screening of Novel Bioactive Compounds from Soil-Associated.</title>
        <authorList>
            <person name="Zhao S."/>
        </authorList>
    </citation>
    <scope>NUCLEOTIDE SEQUENCE [LARGE SCALE GENOMIC DNA]</scope>
    <source>
        <strain evidence="4 5">HIT-DPA4</strain>
    </source>
</reference>
<accession>A0A6H9URJ2</accession>
<evidence type="ECO:0000256" key="1">
    <source>
        <dbReference type="SAM" id="MobiDB-lite"/>
    </source>
</evidence>
<feature type="region of interest" description="Disordered" evidence="1">
    <location>
        <begin position="80"/>
        <end position="130"/>
    </location>
</feature>
<dbReference type="EMBL" id="VZRB01000037">
    <property type="protein sequence ID" value="KAB1140853.1"/>
    <property type="molecule type" value="Genomic_DNA"/>
</dbReference>
<dbReference type="Gene3D" id="2.80.10.50">
    <property type="match status" value="2"/>
</dbReference>
<gene>
    <name evidence="4" type="ORF">F7R91_34520</name>
</gene>
<evidence type="ECO:0000313" key="4">
    <source>
        <dbReference type="EMBL" id="KAB1140853.1"/>
    </source>
</evidence>
<feature type="domain" description="Ricin B lectin" evidence="3">
    <location>
        <begin position="152"/>
        <end position="279"/>
    </location>
</feature>
<evidence type="ECO:0000313" key="5">
    <source>
        <dbReference type="Proteomes" id="UP000442707"/>
    </source>
</evidence>
<dbReference type="SMART" id="SM00458">
    <property type="entry name" value="RICIN"/>
    <property type="match status" value="1"/>
</dbReference>
<protein>
    <submittedName>
        <fullName evidence="4">Ricin-type beta-trefoil lectin domain protein</fullName>
    </submittedName>
</protein>
<feature type="region of interest" description="Disordered" evidence="1">
    <location>
        <begin position="1"/>
        <end position="25"/>
    </location>
</feature>
<dbReference type="AlphaFoldDB" id="A0A6H9URJ2"/>
<comment type="caution">
    <text evidence="4">The sequence shown here is derived from an EMBL/GenBank/DDBJ whole genome shotgun (WGS) entry which is preliminary data.</text>
</comment>
<evidence type="ECO:0000256" key="2">
    <source>
        <dbReference type="SAM" id="Phobius"/>
    </source>
</evidence>
<evidence type="ECO:0000259" key="3">
    <source>
        <dbReference type="SMART" id="SM00458"/>
    </source>
</evidence>
<proteinExistence type="predicted"/>
<name>A0A6H9URJ2_9ACTN</name>
<dbReference type="SUPFAM" id="SSF50370">
    <property type="entry name" value="Ricin B-like lectins"/>
    <property type="match status" value="1"/>
</dbReference>